<evidence type="ECO:0000256" key="1">
    <source>
        <dbReference type="SAM" id="Phobius"/>
    </source>
</evidence>
<keyword evidence="3" id="KW-1185">Reference proteome</keyword>
<dbReference type="RefSeq" id="WP_109664458.1">
    <property type="nucleotide sequence ID" value="NZ_QGGW01000001.1"/>
</dbReference>
<organism evidence="2 3">
    <name type="scientific">Roseicyclus mahoneyensis</name>
    <dbReference type="NCBI Taxonomy" id="164332"/>
    <lineage>
        <taxon>Bacteria</taxon>
        <taxon>Pseudomonadati</taxon>
        <taxon>Pseudomonadota</taxon>
        <taxon>Alphaproteobacteria</taxon>
        <taxon>Rhodobacterales</taxon>
        <taxon>Roseobacteraceae</taxon>
        <taxon>Roseicyclus</taxon>
    </lineage>
</organism>
<dbReference type="Pfam" id="PF09955">
    <property type="entry name" value="DUF2189"/>
    <property type="match status" value="1"/>
</dbReference>
<gene>
    <name evidence="2" type="ORF">C7455_101272</name>
</gene>
<protein>
    <submittedName>
        <fullName evidence="2">Putative membrane protein</fullName>
    </submittedName>
</protein>
<keyword evidence="1" id="KW-1133">Transmembrane helix</keyword>
<keyword evidence="1" id="KW-0472">Membrane</keyword>
<reference evidence="2 3" key="1">
    <citation type="submission" date="2018-05" db="EMBL/GenBank/DDBJ databases">
        <title>Genomic Encyclopedia of Type Strains, Phase IV (KMG-IV): sequencing the most valuable type-strain genomes for metagenomic binning, comparative biology and taxonomic classification.</title>
        <authorList>
            <person name="Goeker M."/>
        </authorList>
    </citation>
    <scope>NUCLEOTIDE SEQUENCE [LARGE SCALE GENOMIC DNA]</scope>
    <source>
        <strain evidence="2 3">DSM 16097</strain>
    </source>
</reference>
<dbReference type="Proteomes" id="UP000245708">
    <property type="component" value="Unassembled WGS sequence"/>
</dbReference>
<feature type="transmembrane region" description="Helical" evidence="1">
    <location>
        <begin position="49"/>
        <end position="68"/>
    </location>
</feature>
<name>A0A316GRJ1_9RHOB</name>
<dbReference type="InterPro" id="IPR018692">
    <property type="entry name" value="DUF2189"/>
</dbReference>
<evidence type="ECO:0000313" key="3">
    <source>
        <dbReference type="Proteomes" id="UP000245708"/>
    </source>
</evidence>
<evidence type="ECO:0000313" key="2">
    <source>
        <dbReference type="EMBL" id="PWK62246.1"/>
    </source>
</evidence>
<dbReference type="AlphaFoldDB" id="A0A316GRJ1"/>
<dbReference type="EMBL" id="QGGW01000001">
    <property type="protein sequence ID" value="PWK62246.1"/>
    <property type="molecule type" value="Genomic_DNA"/>
</dbReference>
<keyword evidence="1" id="KW-0812">Transmembrane</keyword>
<sequence length="271" mass="30364">MREAIEVEADSGEAPLAASKVPAVRDMVLDDIGFALRAGLRDYRTKPMMGLFFSHVYVVGGWLLYVFFFVTDQIWWAIPITLGFPLLGPFLAVGLYEVSRRLEAGQKEWRRNDIFGVIWRQRLRQLPSIAWIIIVYFLFWSFFAHMLFALFLGPSALTNVTSSYAYLLEPEGLAMLMVGTGFGAVFAFALFCLTAVSLPLLLDKELDFVTAMLTSIAVVRRNPGVMLAWGFVIAGLTFLGMLPGLLGLFVVLPVLGHATWHIYRRALLSQD</sequence>
<feature type="transmembrane region" description="Helical" evidence="1">
    <location>
        <begin position="74"/>
        <end position="96"/>
    </location>
</feature>
<proteinExistence type="predicted"/>
<comment type="caution">
    <text evidence="2">The sequence shown here is derived from an EMBL/GenBank/DDBJ whole genome shotgun (WGS) entry which is preliminary data.</text>
</comment>
<feature type="transmembrane region" description="Helical" evidence="1">
    <location>
        <begin position="173"/>
        <end position="202"/>
    </location>
</feature>
<dbReference type="OrthoDB" id="9809543at2"/>
<feature type="transmembrane region" description="Helical" evidence="1">
    <location>
        <begin position="129"/>
        <end position="153"/>
    </location>
</feature>
<accession>A0A316GRJ1</accession>